<keyword evidence="3" id="KW-0963">Cytoplasm</keyword>
<dbReference type="ProteomicsDB" id="26721"/>
<dbReference type="SMR" id="F5H4Z3"/>
<reference evidence="10" key="4">
    <citation type="journal article" date="2011" name="BMC Syst. Biol.">
        <title>Initial characterization of the human central proteome.</title>
        <authorList>
            <person name="Burkard T.R."/>
            <person name="Planyavsky M."/>
            <person name="Kaupe I."/>
            <person name="Breitwieser F.P."/>
            <person name="Burckstummer T."/>
            <person name="Bennett K.L."/>
            <person name="Superti-Furga G."/>
            <person name="Colinge J."/>
        </authorList>
    </citation>
    <scope>IDENTIFICATION BY MASS SPECTROMETRY [LARGE SCALE ANALYSIS]</scope>
</reference>
<dbReference type="VEuPathDB" id="HostDB:ENSG00000125818"/>
<comment type="similarity">
    <text evidence="2">Belongs to the proteasome inhibitor PI31 family.</text>
</comment>
<dbReference type="Ensembl" id="ENST00000381898.5">
    <property type="protein sequence ID" value="ENSP00000371323.5"/>
    <property type="gene ID" value="ENSG00000125818.19"/>
</dbReference>
<dbReference type="ExpressionAtlas" id="F5H4Z3">
    <property type="expression patterns" value="baseline and differential"/>
</dbReference>
<dbReference type="Bgee" id="ENSG00000125818">
    <property type="expression patterns" value="Expressed in sperm and 213 other cell types or tissues"/>
</dbReference>
<reference evidence="6" key="6">
    <citation type="submission" date="2025-08" db="UniProtKB">
        <authorList>
            <consortium name="Ensembl"/>
        </authorList>
    </citation>
    <scope>IDENTIFICATION</scope>
</reference>
<reference evidence="11" key="5">
    <citation type="journal article" date="2014" name="Mol. Cell. Proteomics">
        <title>Immunoaffinity enrichment and mass spectrometry analysis of protein methylation.</title>
        <authorList>
            <person name="Guo A."/>
            <person name="Gu H."/>
            <person name="Zhou J."/>
            <person name="Mulhern D."/>
            <person name="Wang Y."/>
            <person name="Lee K.A."/>
            <person name="Yang V."/>
            <person name="Aguiar M."/>
            <person name="Kornhauser J."/>
            <person name="Jia X."/>
            <person name="Ren J."/>
            <person name="Beausoleil S.A."/>
            <person name="Silva J.C."/>
            <person name="Vemulapalli V."/>
            <person name="Bedford M.T."/>
            <person name="Comb M.J."/>
        </authorList>
    </citation>
    <scope>IDENTIFICATION BY MASS SPECTROMETRY [LARGE SCALE ANALYSIS]</scope>
</reference>
<evidence type="ECO:0007829" key="9">
    <source>
        <dbReference type="ProteomicsDB" id="F5H4Z3"/>
    </source>
</evidence>
<dbReference type="Proteomes" id="UP000005640">
    <property type="component" value="Chromosome 20"/>
</dbReference>
<dbReference type="ChiTaRS" id="PSMF1">
    <property type="organism name" value="human"/>
</dbReference>
<dbReference type="EMBL" id="AL031665">
    <property type="status" value="NOT_ANNOTATED_CDS"/>
    <property type="molecule type" value="Genomic_DNA"/>
</dbReference>
<evidence type="ECO:0000256" key="1">
    <source>
        <dbReference type="ARBA" id="ARBA00004496"/>
    </source>
</evidence>
<dbReference type="HGNC" id="HGNC:9571">
    <property type="gene designation" value="PSMF1"/>
</dbReference>
<dbReference type="GO" id="GO:0070628">
    <property type="term" value="F:proteasome binding"/>
    <property type="evidence" value="ECO:0007669"/>
    <property type="project" value="InterPro"/>
</dbReference>
<dbReference type="PANTHER" id="PTHR13266">
    <property type="entry name" value="PROTEASOME INHIBITOR"/>
    <property type="match status" value="1"/>
</dbReference>
<dbReference type="OpenTargets" id="ENSG00000125818"/>
<dbReference type="MassIVE" id="F5H4Z3"/>
<evidence type="ECO:0007829" key="8">
    <source>
        <dbReference type="PeptideAtlas" id="F5H4Z3"/>
    </source>
</evidence>
<dbReference type="GO" id="GO:0043161">
    <property type="term" value="P:proteasome-mediated ubiquitin-dependent protein catabolic process"/>
    <property type="evidence" value="ECO:0007669"/>
    <property type="project" value="InterPro"/>
</dbReference>
<dbReference type="GeneTree" id="ENSGT00390000012257"/>
<dbReference type="PANTHER" id="PTHR13266:SF1">
    <property type="entry name" value="PROTEASOME INHIBITOR PI31 SUBUNIT"/>
    <property type="match status" value="1"/>
</dbReference>
<keyword evidence="7" id="KW-1185">Reference proteome</keyword>
<reference evidence="6 7" key="1">
    <citation type="journal article" date="2001" name="Nature">
        <title>Initial sequencing and analysis of the human genome.</title>
        <authorList>
            <consortium name="International Human Genome Sequencing Consortium"/>
            <person name="Lander E.S."/>
            <person name="Linton L.M."/>
            <person name="Birren B."/>
            <person name="Nusbaum C."/>
            <person name="Zody M.C."/>
            <person name="Baldwin J."/>
            <person name="Devon K."/>
            <person name="Dewar K."/>
            <person name="Doyle M."/>
            <person name="FitzHugh W."/>
            <person name="Funke R."/>
            <person name="Gage D."/>
            <person name="Harris K."/>
            <person name="Heaford A."/>
            <person name="Howland J."/>
            <person name="Kann L."/>
            <person name="Lehoczky J."/>
            <person name="LeVine R."/>
            <person name="McEwan P."/>
            <person name="McKernan K."/>
            <person name="Meldrim J."/>
            <person name="Mesirov J.P."/>
            <person name="Miranda C."/>
            <person name="Morris W."/>
            <person name="Naylor J."/>
            <person name="Raymond C."/>
            <person name="Rosetti M."/>
            <person name="Santos R."/>
            <person name="Sheridan A."/>
            <person name="Sougnez C."/>
            <person name="Stange-Thomann N."/>
            <person name="Stojanovic N."/>
            <person name="Subramanian A."/>
            <person name="Wyman D."/>
            <person name="Rogers J."/>
            <person name="Sulston J."/>
            <person name="Ainscough R."/>
            <person name="Beck S."/>
            <person name="Bentley D."/>
            <person name="Burton J."/>
            <person name="Clee C."/>
            <person name="Carter N."/>
            <person name="Coulson A."/>
            <person name="Deadman R."/>
            <person name="Deloukas P."/>
            <person name="Dunham A."/>
            <person name="Dunham I."/>
            <person name="Durbin R."/>
            <person name="French L."/>
            <person name="Grafham D."/>
            <person name="Gregory S."/>
            <person name="Hubbard T."/>
            <person name="Humphray S."/>
            <person name="Hunt A."/>
            <person name="Jones M."/>
            <person name="Lloyd C."/>
            <person name="McMurray A."/>
            <person name="Matthews L."/>
            <person name="Mercer S."/>
            <person name="Milne S."/>
            <person name="Mullikin J.C."/>
            <person name="Mungall A."/>
            <person name="Plumb R."/>
            <person name="Ross M."/>
            <person name="Shownkeen R."/>
            <person name="Sims S."/>
            <person name="Waterston R.H."/>
            <person name="Wilson R.K."/>
            <person name="Hillier L.W."/>
            <person name="McPherson J.D."/>
            <person name="Marra M.A."/>
            <person name="Mardis E.R."/>
            <person name="Fulton L.A."/>
            <person name="Chinwalla A.T."/>
            <person name="Pepin K.H."/>
            <person name="Gish W.R."/>
            <person name="Chissoe S.L."/>
            <person name="Wendl M.C."/>
            <person name="Delehaunty K.D."/>
            <person name="Miner T.L."/>
            <person name="Delehaunty A."/>
            <person name="Kramer J.B."/>
            <person name="Cook L.L."/>
            <person name="Fulton R.S."/>
            <person name="Johnson D.L."/>
            <person name="Minx P.J."/>
            <person name="Clifton S.W."/>
            <person name="Hawkins T."/>
            <person name="Branscomb E."/>
            <person name="Predki P."/>
            <person name="Richardson P."/>
            <person name="Wenning S."/>
            <person name="Slezak T."/>
            <person name="Doggett N."/>
            <person name="Cheng J.F."/>
            <person name="Olsen A."/>
            <person name="Lucas S."/>
            <person name="Elkin C."/>
            <person name="Uberbacher E."/>
            <person name="Frazier M."/>
            <person name="Gibbs R.A."/>
            <person name="Muzny D.M."/>
            <person name="Scherer S.E."/>
            <person name="Bouck J.B."/>
            <person name="Sodergren E.J."/>
            <person name="Worley K.C."/>
            <person name="Rives C.M."/>
            <person name="Gorrell J.H."/>
            <person name="Metzker M.L."/>
            <person name="Naylor S.L."/>
            <person name="Kucherlapati R.S."/>
            <person name="Nelson D.L."/>
            <person name="Weinstock G.M."/>
            <person name="Sakaki Y."/>
            <person name="Fujiyama A."/>
            <person name="Hattori M."/>
            <person name="Yada T."/>
            <person name="Toyoda A."/>
            <person name="Itoh T."/>
            <person name="Kawagoe C."/>
            <person name="Watanabe H."/>
            <person name="Totoki Y."/>
            <person name="Taylor T."/>
            <person name="Weissenbach J."/>
            <person name="Heilig R."/>
            <person name="Saurin W."/>
            <person name="Artiguenave F."/>
            <person name="Brottier P."/>
            <person name="Bruls T."/>
            <person name="Pelletier E."/>
            <person name="Robert C."/>
            <person name="Wincker P."/>
            <person name="Smith D.R."/>
            <person name="Doucette-Stamm L."/>
            <person name="Rubenfield M."/>
            <person name="Weinstock K."/>
            <person name="Lee H.M."/>
            <person name="Dubois J."/>
            <person name="Rosenthal A."/>
            <person name="Platzer M."/>
            <person name="Nyakatura G."/>
            <person name="Taudien S."/>
            <person name="Rump A."/>
            <person name="Yang H."/>
            <person name="Yu J."/>
            <person name="Wang J."/>
            <person name="Huang G."/>
            <person name="Gu J."/>
            <person name="Hood L."/>
            <person name="Rowen L."/>
            <person name="Madan A."/>
            <person name="Qin S."/>
            <person name="Davis R.W."/>
            <person name="Federspiel N.A."/>
            <person name="Abola A.P."/>
            <person name="Proctor M.J."/>
            <person name="Myers R.M."/>
            <person name="Schmutz J."/>
            <person name="Dickson M."/>
            <person name="Grimwood J."/>
            <person name="Cox D.R."/>
            <person name="Olson M.V."/>
            <person name="Kaul R."/>
            <person name="Raymond C."/>
            <person name="Shimizu N."/>
            <person name="Kawasaki K."/>
            <person name="Minoshima S."/>
            <person name="Evans G.A."/>
            <person name="Athanasiou M."/>
            <person name="Schultz R."/>
            <person name="Roe B.A."/>
            <person name="Chen F."/>
            <person name="Pan H."/>
            <person name="Ramser J."/>
            <person name="Lehrach H."/>
            <person name="Reinhardt R."/>
            <person name="McCombie W.R."/>
            <person name="de la Bastide M."/>
            <person name="Dedhia N."/>
            <person name="Blocker H."/>
            <person name="Hornischer K."/>
            <person name="Nordsiek G."/>
            <person name="Agarwala R."/>
            <person name="Aravind L."/>
            <person name="Bailey J.A."/>
            <person name="Bateman A."/>
            <person name="Batzoglou S."/>
            <person name="Birney E."/>
            <person name="Bork P."/>
            <person name="Brown D.G."/>
            <person name="Burge C.B."/>
            <person name="Cerutti L."/>
            <person name="Chen H.C."/>
            <person name="Church D."/>
            <person name="Clamp M."/>
            <person name="Copley R.R."/>
            <person name="Doerks T."/>
            <person name="Eddy S.R."/>
            <person name="Eichler E.E."/>
            <person name="Furey T.S."/>
            <person name="Galagan J."/>
            <person name="Gilbert J.G."/>
            <person name="Harmon C."/>
            <person name="Hayashizaki Y."/>
            <person name="Haussler D."/>
            <person name="Hermjakob H."/>
            <person name="Hokamp K."/>
            <person name="Jang W."/>
            <person name="Johnson L.S."/>
            <person name="Jones T.A."/>
            <person name="Kasif S."/>
            <person name="Kaspryzk A."/>
            <person name="Kennedy S."/>
            <person name="Kent W.J."/>
            <person name="Kitts P."/>
            <person name="Koonin E.V."/>
            <person name="Korf I."/>
            <person name="Kulp D."/>
            <person name="Lancet D."/>
            <person name="Lowe T.M."/>
            <person name="McLysaght A."/>
            <person name="Mikkelsen T."/>
            <person name="Moran J.V."/>
            <person name="Mulder N."/>
            <person name="Pollara V.J."/>
            <person name="Ponting C.P."/>
            <person name="Schuler G."/>
            <person name="Schultz J."/>
            <person name="Slater G."/>
            <person name="Smit A.F."/>
            <person name="Stupka E."/>
            <person name="Szustakowski J."/>
            <person name="Thierry-Mieg D."/>
            <person name="Thierry-Mieg J."/>
            <person name="Wagner L."/>
            <person name="Wallis J."/>
            <person name="Wheeler R."/>
            <person name="Williams A."/>
            <person name="Wolf Y.I."/>
            <person name="Wolfe K.H."/>
            <person name="Yang S.P."/>
            <person name="Yeh R.F."/>
            <person name="Collins F."/>
            <person name="Guyer M.S."/>
            <person name="Peterson J."/>
            <person name="Felsenfeld A."/>
            <person name="Wetterstrand K.A."/>
            <person name="Patrinos A."/>
            <person name="Morgan M.J."/>
            <person name="de Jong P."/>
            <person name="Catanese J.J."/>
            <person name="Osoegawa K."/>
            <person name="Shizuya H."/>
            <person name="Choi S."/>
            <person name="Chen Y.J."/>
        </authorList>
    </citation>
    <scope>NUCLEOTIDE SEQUENCE [LARGE SCALE GENOMIC DNA]</scope>
</reference>
<gene>
    <name evidence="6" type="primary">PSMF1</name>
</gene>
<dbReference type="InterPro" id="IPR013886">
    <property type="entry name" value="PI31_Prot_C"/>
</dbReference>
<evidence type="ECO:0000256" key="4">
    <source>
        <dbReference type="SAM" id="MobiDB-lite"/>
    </source>
</evidence>
<reference evidence="6 7" key="3">
    <citation type="journal article" date="2004" name="Nature">
        <title>Finishing the euchromatic sequence of the human genome.</title>
        <authorList>
            <consortium name="International Human Genome Sequencing Consortium"/>
        </authorList>
    </citation>
    <scope>NUCLEOTIDE SEQUENCE [LARGE SCALE GENOMIC DNA]</scope>
</reference>
<evidence type="ECO:0000259" key="5">
    <source>
        <dbReference type="Pfam" id="PF08577"/>
    </source>
</evidence>
<dbReference type="Ensembl" id="ENST00000381898.5">
    <property type="protein sequence ID" value="ENSP00000371323.5"/>
    <property type="gene ID" value="ENSG00000125818.18"/>
</dbReference>
<dbReference type="Antibodypedia" id="23029">
    <property type="antibodies" value="281 antibodies from 35 providers"/>
</dbReference>
<dbReference type="OrthoDB" id="68090at2759"/>
<evidence type="ECO:0000313" key="6">
    <source>
        <dbReference type="Ensembl" id="ENSP00000371323.5"/>
    </source>
</evidence>
<protein>
    <submittedName>
        <fullName evidence="6">Proteasome inhibitor subunit 1</fullName>
    </submittedName>
</protein>
<dbReference type="AlphaFoldDB" id="F5H4Z3"/>
<comment type="subcellular location">
    <subcellularLocation>
        <location evidence="1">Cytoplasm</location>
    </subcellularLocation>
</comment>
<keyword evidence="8 9" id="KW-1267">Proteomics identification</keyword>
<dbReference type="UCSC" id="uc061uxg.1">
    <property type="organism name" value="human"/>
</dbReference>
<dbReference type="EMBL" id="KF510461">
    <property type="status" value="NOT_ANNOTATED_CDS"/>
    <property type="molecule type" value="Genomic_DNA"/>
</dbReference>
<dbReference type="HOGENOM" id="CLU_1975526_0_0_1"/>
<proteinExistence type="evidence at protein level"/>
<dbReference type="Pfam" id="PF08577">
    <property type="entry name" value="PI31_Prot_C"/>
    <property type="match status" value="1"/>
</dbReference>
<evidence type="ECO:0007829" key="11">
    <source>
        <dbReference type="PubMed" id="24129315"/>
    </source>
</evidence>
<evidence type="ECO:0000313" key="7">
    <source>
        <dbReference type="Proteomes" id="UP000005640"/>
    </source>
</evidence>
<dbReference type="GO" id="GO:0005737">
    <property type="term" value="C:cytoplasm"/>
    <property type="evidence" value="ECO:0007669"/>
    <property type="project" value="UniProtKB-SubCell"/>
</dbReference>
<dbReference type="GO" id="GO:0004866">
    <property type="term" value="F:endopeptidase inhibitor activity"/>
    <property type="evidence" value="ECO:0007669"/>
    <property type="project" value="InterPro"/>
</dbReference>
<feature type="non-terminal residue" evidence="6">
    <location>
        <position position="1"/>
    </location>
</feature>
<reference evidence="6 7" key="2">
    <citation type="journal article" date="2001" name="Nature">
        <title>The DNA sequence and comparative analysis of human chromosome 20.</title>
        <authorList>
            <person name="Deloukas P."/>
            <person name="Matthews L.H."/>
            <person name="Ashurst J."/>
            <person name="Burton J."/>
            <person name="Gilbert J.G."/>
            <person name="Jones M."/>
            <person name="Stavrides G."/>
            <person name="Almeida J.P."/>
            <person name="Babbage A.K."/>
            <person name="Bagguley C.L."/>
            <person name="Bailey J."/>
            <person name="Barlow K.F."/>
            <person name="Bates K.N."/>
            <person name="Beard L.M."/>
            <person name="Beare D.M."/>
            <person name="Beasley O.P."/>
            <person name="Bird C.P."/>
            <person name="Blakey S.E."/>
            <person name="Bridgeman A.M."/>
            <person name="Brown A.J."/>
            <person name="Buck D."/>
            <person name="Burrill W."/>
            <person name="Butler A.P."/>
            <person name="Carder C."/>
            <person name="Carter N.P."/>
            <person name="Chapman J.C."/>
            <person name="Clamp M."/>
            <person name="Clark G."/>
            <person name="Clark L.N."/>
            <person name="Clark S.Y."/>
            <person name="Clee C.M."/>
            <person name="Clegg S."/>
            <person name="Cobley V.E."/>
            <person name="Collier R.E."/>
            <person name="Connor R."/>
            <person name="Corby N.R."/>
            <person name="Coulson A."/>
            <person name="Coville G.J."/>
            <person name="Deadman R."/>
            <person name="Dhami P."/>
            <person name="Dunn M."/>
            <person name="Ellington A.G."/>
            <person name="Frankland J.A."/>
            <person name="Fraser A."/>
            <person name="French L."/>
            <person name="Garner P."/>
            <person name="Grafham D.V."/>
            <person name="Griffiths C."/>
            <person name="Griffiths M.N."/>
            <person name="Gwilliam R."/>
            <person name="Hall R.E."/>
            <person name="Hammond S."/>
            <person name="Harley J.L."/>
            <person name="Heath P.D."/>
            <person name="Ho S."/>
            <person name="Holden J.L."/>
            <person name="Howden P.J."/>
            <person name="Huckle E."/>
            <person name="Hunt A.R."/>
            <person name="Hunt S.E."/>
            <person name="Jekosch K."/>
            <person name="Johnson C.M."/>
            <person name="Johnson D."/>
            <person name="Kay M.P."/>
            <person name="Kimberley A.M."/>
            <person name="King A."/>
            <person name="Knights A."/>
            <person name="Laird G.K."/>
            <person name="Lawlor S."/>
            <person name="Lehvaslaiho M.H."/>
            <person name="Leversha M."/>
            <person name="Lloyd C."/>
            <person name="Lloyd D.M."/>
            <person name="Lovell J.D."/>
            <person name="Marsh V.L."/>
            <person name="Martin S.L."/>
            <person name="McConnachie L.J."/>
            <person name="McLay K."/>
            <person name="McMurray A.A."/>
            <person name="Milne S."/>
            <person name="Mistry D."/>
            <person name="Moore M.J."/>
            <person name="Mullikin J.C."/>
            <person name="Nickerson T."/>
            <person name="Oliver K."/>
            <person name="Parker A."/>
            <person name="Patel R."/>
            <person name="Pearce T.A."/>
            <person name="Peck A.I."/>
            <person name="Phillimore B.J."/>
            <person name="Prathalingam S.R."/>
            <person name="Plumb R.W."/>
            <person name="Ramsay H."/>
            <person name="Rice C.M."/>
            <person name="Ross M.T."/>
            <person name="Scott C.E."/>
            <person name="Sehra H.K."/>
            <person name="Shownkeen R."/>
            <person name="Sims S."/>
            <person name="Skuce C.D."/>
            <person name="Smith M.L."/>
            <person name="Soderlund C."/>
            <person name="Steward C.A."/>
            <person name="Sulston J.E."/>
            <person name="Swann M."/>
            <person name="Sycamore N."/>
            <person name="Taylor R."/>
            <person name="Tee L."/>
            <person name="Thomas D.W."/>
            <person name="Thorpe A."/>
            <person name="Tracey A."/>
            <person name="Tromans A.C."/>
            <person name="Vaudin M."/>
            <person name="Wall M."/>
            <person name="Wallis J.M."/>
            <person name="Whitehead S.L."/>
            <person name="Whittaker P."/>
            <person name="Willey D.L."/>
            <person name="Williams L."/>
            <person name="Williams S.A."/>
            <person name="Wilming L."/>
            <person name="Wray P.W."/>
            <person name="Hubbard T."/>
            <person name="Durbin R.M."/>
            <person name="Bentley D.R."/>
            <person name="Beck S."/>
            <person name="Rogers J."/>
        </authorList>
    </citation>
    <scope>NUCLEOTIDE SEQUENCE [LARGE SCALE GENOMIC DNA]</scope>
</reference>
<sequence length="127" mass="13636">HPHTSRQPPWCDPLGPFVVGGEDLDPFGPRRGGMIVDPLRSGFPRALIDPSSGLPNRLPPGAVPPGARFDPFGPIGTSPPGAGVKMSPAKCLEYQIHGDVSSLGNTRQPQRQLWSESCRFREDTVTS</sequence>
<reference evidence="6" key="7">
    <citation type="submission" date="2025-09" db="UniProtKB">
        <authorList>
            <consortium name="Ensembl"/>
        </authorList>
    </citation>
    <scope>IDENTIFICATION</scope>
</reference>
<organism evidence="6 7">
    <name type="scientific">Homo sapiens</name>
    <name type="common">Human</name>
    <dbReference type="NCBI Taxonomy" id="9606"/>
    <lineage>
        <taxon>Eukaryota</taxon>
        <taxon>Metazoa</taxon>
        <taxon>Chordata</taxon>
        <taxon>Craniata</taxon>
        <taxon>Vertebrata</taxon>
        <taxon>Euteleostomi</taxon>
        <taxon>Mammalia</taxon>
        <taxon>Eutheria</taxon>
        <taxon>Euarchontoglires</taxon>
        <taxon>Primates</taxon>
        <taxon>Haplorrhini</taxon>
        <taxon>Catarrhini</taxon>
        <taxon>Hominidae</taxon>
        <taxon>Homo</taxon>
    </lineage>
</organism>
<dbReference type="InterPro" id="IPR045128">
    <property type="entry name" value="PI31-like"/>
</dbReference>
<name>F5H4Z3_HUMAN</name>
<feature type="region of interest" description="Disordered" evidence="4">
    <location>
        <begin position="50"/>
        <end position="84"/>
    </location>
</feature>
<evidence type="ECO:0007829" key="10">
    <source>
        <dbReference type="PubMed" id="21269460"/>
    </source>
</evidence>
<evidence type="ECO:0000256" key="3">
    <source>
        <dbReference type="ARBA" id="ARBA00022490"/>
    </source>
</evidence>
<feature type="domain" description="PI31 proteasome regulator C-terminal" evidence="5">
    <location>
        <begin position="8"/>
        <end position="74"/>
    </location>
</feature>
<accession>F5H4Z3</accession>
<evidence type="ECO:0000256" key="2">
    <source>
        <dbReference type="ARBA" id="ARBA00006405"/>
    </source>
</evidence>